<dbReference type="OrthoDB" id="5296662at2"/>
<protein>
    <recommendedName>
        <fullName evidence="4">Pilus assembly protein PilW</fullName>
    </recommendedName>
</protein>
<organism evidence="2 3">
    <name type="scientific">Kushneria konosiri</name>
    <dbReference type="NCBI Taxonomy" id="698828"/>
    <lineage>
        <taxon>Bacteria</taxon>
        <taxon>Pseudomonadati</taxon>
        <taxon>Pseudomonadota</taxon>
        <taxon>Gammaproteobacteria</taxon>
        <taxon>Oceanospirillales</taxon>
        <taxon>Halomonadaceae</taxon>
        <taxon>Kushneria</taxon>
    </lineage>
</organism>
<dbReference type="Proteomes" id="UP000250025">
    <property type="component" value="Chromosome"/>
</dbReference>
<dbReference type="Pfam" id="PF07963">
    <property type="entry name" value="N_methyl"/>
    <property type="match status" value="1"/>
</dbReference>
<dbReference type="Pfam" id="PF16074">
    <property type="entry name" value="PilW"/>
    <property type="match status" value="1"/>
</dbReference>
<dbReference type="AlphaFoldDB" id="A0A2Z2HGG2"/>
<reference evidence="2 3" key="1">
    <citation type="journal article" date="2017" name="Int. J. Syst. Evol. Microbiol.">
        <title>Kushneria konosiri sp. nov., isolated from the Korean salt-fermented seafood Daemi-jeot.</title>
        <authorList>
            <person name="Yun J.H."/>
            <person name="Park S.K."/>
            <person name="Lee J.Y."/>
            <person name="Jung M.J."/>
            <person name="Bae J.W."/>
        </authorList>
    </citation>
    <scope>NUCLEOTIDE SEQUENCE [LARGE SCALE GENOMIC DNA]</scope>
    <source>
        <strain evidence="2 3">X49</strain>
    </source>
</reference>
<evidence type="ECO:0000313" key="3">
    <source>
        <dbReference type="Proteomes" id="UP000250025"/>
    </source>
</evidence>
<dbReference type="PROSITE" id="PS00409">
    <property type="entry name" value="PROKAR_NTER_METHYL"/>
    <property type="match status" value="1"/>
</dbReference>
<keyword evidence="1" id="KW-1133">Transmembrane helix</keyword>
<evidence type="ECO:0000313" key="2">
    <source>
        <dbReference type="EMBL" id="ARS54530.1"/>
    </source>
</evidence>
<dbReference type="GO" id="GO:0043683">
    <property type="term" value="P:type IV pilus assembly"/>
    <property type="evidence" value="ECO:0007669"/>
    <property type="project" value="InterPro"/>
</dbReference>
<keyword evidence="1" id="KW-0812">Transmembrane</keyword>
<accession>A0A2Z2HGG2</accession>
<dbReference type="RefSeq" id="WP_086623407.1">
    <property type="nucleotide sequence ID" value="NZ_CP021323.1"/>
</dbReference>
<gene>
    <name evidence="2" type="ORF">B9G99_09600</name>
</gene>
<dbReference type="EMBL" id="CP021323">
    <property type="protein sequence ID" value="ARS54530.1"/>
    <property type="molecule type" value="Genomic_DNA"/>
</dbReference>
<name>A0A2Z2HGG2_9GAMM</name>
<sequence>MALSPSSAHAQQGVTLLEMMIAMAIGLVVLSAVIVLYTQTARSFHQQHAMADLQVRGRMATQLLGEELRRTGFWGEVMSPARSGECSDMLEAVKIECALPVWGGTVAQAKVLGLVPQSAATIDHGAANPSAVVAVRYADHGNGTCLTLDASRQLTLAQPCQGNWHYRTGIYHLRMVDDAYSGEKVPALYVTQIEKPNSDERPVSSEIVRHVEAFEVEWGRDDTGDGSANQFYGSGAVAQWTAVDWDSVVAARIYMVMRSEKMAQPVPAREFLVAGHALTFGPDHYQRRLFVTTATLRNGRLRGAYGF</sequence>
<dbReference type="KEGG" id="kus:B9G99_09600"/>
<keyword evidence="1" id="KW-0472">Membrane</keyword>
<evidence type="ECO:0000256" key="1">
    <source>
        <dbReference type="SAM" id="Phobius"/>
    </source>
</evidence>
<proteinExistence type="predicted"/>
<feature type="transmembrane region" description="Helical" evidence="1">
    <location>
        <begin position="20"/>
        <end position="38"/>
    </location>
</feature>
<keyword evidence="3" id="KW-1185">Reference proteome</keyword>
<dbReference type="InterPro" id="IPR032092">
    <property type="entry name" value="PilW"/>
</dbReference>
<dbReference type="InterPro" id="IPR012902">
    <property type="entry name" value="N_methyl_site"/>
</dbReference>
<dbReference type="NCBIfam" id="TIGR02532">
    <property type="entry name" value="IV_pilin_GFxxxE"/>
    <property type="match status" value="1"/>
</dbReference>
<evidence type="ECO:0008006" key="4">
    <source>
        <dbReference type="Google" id="ProtNLM"/>
    </source>
</evidence>